<feature type="transmembrane region" description="Helical" evidence="2">
    <location>
        <begin position="53"/>
        <end position="73"/>
    </location>
</feature>
<evidence type="ECO:0000256" key="2">
    <source>
        <dbReference type="SAM" id="Phobius"/>
    </source>
</evidence>
<sequence length="338" mass="40595">MSGIGKKKFKIPNHIDKSFHIWRFITLRDVLILLPLALLGFILYQYILPDLGMQIKLTLSLIPLMFGSTAIFVRPIKERSNIMLYDQLKWRYQFNQRQREFLLKKKHILDGEGMVQRKNKPPEKAAQDLIPVRNIYDEMIETSDQRLIKILSVSSVNLSLMSYQEEREVLEGYEVFLKSLKQPIQITRVAEPINLKGYIVYLKKLLNKTENPYRRRMLESYIDYTQRLQEDRQMIRRQCYVIIDEAFSDERSKQKAIKKLKERVTDLKLRLEEMLFNHKLEVHELTNEELKRYLYQMFDYENAYLHMMDDMSSLPYIIGKRNLLEAAERLKQKEEYLL</sequence>
<protein>
    <recommendedName>
        <fullName evidence="5">PrgI family protein</fullName>
    </recommendedName>
</protein>
<feature type="transmembrane region" description="Helical" evidence="2">
    <location>
        <begin position="21"/>
        <end position="47"/>
    </location>
</feature>
<keyword evidence="4" id="KW-1185">Reference proteome</keyword>
<gene>
    <name evidence="3" type="ORF">SAMN05421852_101355</name>
</gene>
<feature type="coiled-coil region" evidence="1">
    <location>
        <begin position="250"/>
        <end position="277"/>
    </location>
</feature>
<keyword evidence="2" id="KW-0812">Transmembrane</keyword>
<name>A0A1I3K777_9BACL</name>
<organism evidence="3 4">
    <name type="scientific">Thermoflavimicrobium dichotomicum</name>
    <dbReference type="NCBI Taxonomy" id="46223"/>
    <lineage>
        <taxon>Bacteria</taxon>
        <taxon>Bacillati</taxon>
        <taxon>Bacillota</taxon>
        <taxon>Bacilli</taxon>
        <taxon>Bacillales</taxon>
        <taxon>Thermoactinomycetaceae</taxon>
        <taxon>Thermoflavimicrobium</taxon>
    </lineage>
</organism>
<dbReference type="STRING" id="46223.SAMN05421852_101355"/>
<evidence type="ECO:0008006" key="5">
    <source>
        <dbReference type="Google" id="ProtNLM"/>
    </source>
</evidence>
<dbReference type="RefSeq" id="WP_093227408.1">
    <property type="nucleotide sequence ID" value="NZ_FORR01000001.1"/>
</dbReference>
<dbReference type="AlphaFoldDB" id="A0A1I3K777"/>
<accession>A0A1I3K777</accession>
<keyword evidence="2" id="KW-1133">Transmembrane helix</keyword>
<proteinExistence type="predicted"/>
<reference evidence="3 4" key="1">
    <citation type="submission" date="2016-10" db="EMBL/GenBank/DDBJ databases">
        <authorList>
            <person name="de Groot N.N."/>
        </authorList>
    </citation>
    <scope>NUCLEOTIDE SEQUENCE [LARGE SCALE GENOMIC DNA]</scope>
    <source>
        <strain evidence="3 4">DSM 44778</strain>
    </source>
</reference>
<dbReference type="OrthoDB" id="2858378at2"/>
<dbReference type="EMBL" id="FORR01000001">
    <property type="protein sequence ID" value="SFI68170.1"/>
    <property type="molecule type" value="Genomic_DNA"/>
</dbReference>
<keyword evidence="1" id="KW-0175">Coiled coil</keyword>
<evidence type="ECO:0000313" key="3">
    <source>
        <dbReference type="EMBL" id="SFI68170.1"/>
    </source>
</evidence>
<keyword evidence="2" id="KW-0472">Membrane</keyword>
<dbReference type="Proteomes" id="UP000199545">
    <property type="component" value="Unassembled WGS sequence"/>
</dbReference>
<evidence type="ECO:0000256" key="1">
    <source>
        <dbReference type="SAM" id="Coils"/>
    </source>
</evidence>
<evidence type="ECO:0000313" key="4">
    <source>
        <dbReference type="Proteomes" id="UP000199545"/>
    </source>
</evidence>